<dbReference type="RefSeq" id="WP_191691234.1">
    <property type="nucleotide sequence ID" value="NZ_JACSQY010000011.1"/>
</dbReference>
<reference evidence="1 2" key="1">
    <citation type="submission" date="2020-08" db="EMBL/GenBank/DDBJ databases">
        <title>A Genomic Blueprint of the Chicken Gut Microbiome.</title>
        <authorList>
            <person name="Gilroy R."/>
            <person name="Ravi A."/>
            <person name="Getino M."/>
            <person name="Pursley I."/>
            <person name="Horton D.L."/>
            <person name="Alikhan N.-F."/>
            <person name="Baker D."/>
            <person name="Gharbi K."/>
            <person name="Hall N."/>
            <person name="Watson M."/>
            <person name="Adriaenssens E.M."/>
            <person name="Foster-Nyarko E."/>
            <person name="Jarju S."/>
            <person name="Secka A."/>
            <person name="Antonio M."/>
            <person name="Oren A."/>
            <person name="Chaudhuri R."/>
            <person name="La Ragione R.M."/>
            <person name="Hildebrand F."/>
            <person name="Pallen M.J."/>
        </authorList>
    </citation>
    <scope>NUCLEOTIDE SEQUENCE [LARGE SCALE GENOMIC DNA]</scope>
    <source>
        <strain evidence="1 2">Sa3CUA8</strain>
    </source>
</reference>
<dbReference type="Proteomes" id="UP000659496">
    <property type="component" value="Unassembled WGS sequence"/>
</dbReference>
<proteinExistence type="predicted"/>
<gene>
    <name evidence="1" type="ORF">H9659_12945</name>
</gene>
<keyword evidence="2" id="KW-1185">Reference proteome</keyword>
<evidence type="ECO:0000313" key="2">
    <source>
        <dbReference type="Proteomes" id="UP000659496"/>
    </source>
</evidence>
<name>A0ABR8PM32_9BACL</name>
<organism evidence="1 2">
    <name type="scientific">Sporosarcina gallistercoris</name>
    <dbReference type="NCBI Taxonomy" id="2762245"/>
    <lineage>
        <taxon>Bacteria</taxon>
        <taxon>Bacillati</taxon>
        <taxon>Bacillota</taxon>
        <taxon>Bacilli</taxon>
        <taxon>Bacillales</taxon>
        <taxon>Caryophanaceae</taxon>
        <taxon>Sporosarcina</taxon>
    </lineage>
</organism>
<protein>
    <submittedName>
        <fullName evidence="1">Uncharacterized protein</fullName>
    </submittedName>
</protein>
<dbReference type="SUPFAM" id="SSF63825">
    <property type="entry name" value="YWTD domain"/>
    <property type="match status" value="1"/>
</dbReference>
<evidence type="ECO:0000313" key="1">
    <source>
        <dbReference type="EMBL" id="MBD7909236.1"/>
    </source>
</evidence>
<comment type="caution">
    <text evidence="1">The sequence shown here is derived from an EMBL/GenBank/DDBJ whole genome shotgun (WGS) entry which is preliminary data.</text>
</comment>
<sequence>MKKKRVILLVASLLLVLILILTLTKEKSIPASSLLSLNEVSEKKLLENTKAIIYLSTTADQDIDGKGVSYGVFVQEDHSVQALPMKGLELGSVAVGKDQLLLEDKNNVTLISDKTKNFKMDAPQYTGERTGYLPEHDLFFSIYNSGFVEDGYSSDVRYGNSNGFQVESIPYYIAASGANDRTVDILTQDLEKNEFHLKEVTFDKGLNVKDVAAIQSESTENLQVLAPVLSDENYYYLIISEIINDTSEAVSIYRVNKNTFKQDTFEVINYKDTDLTATIPYNYKNSAAIHNGKLYYANGLGDIYSFHLDTMAVEKAFSLEKASDSSVRHNEETYFKDGNLYVLRHSPDKKEHYYLETYSLEKGILTESIDINGLDAILEQSKNKNVYSYDLKVFE</sequence>
<accession>A0ABR8PM32</accession>
<dbReference type="EMBL" id="JACSQY010000011">
    <property type="protein sequence ID" value="MBD7909236.1"/>
    <property type="molecule type" value="Genomic_DNA"/>
</dbReference>